<gene>
    <name evidence="2" type="primary">Nfu_g_1_013687</name>
</gene>
<feature type="region of interest" description="Disordered" evidence="1">
    <location>
        <begin position="1"/>
        <end position="111"/>
    </location>
</feature>
<name>A0A1A8BTV3_NOTKA</name>
<feature type="compositionally biased region" description="Basic residues" evidence="1">
    <location>
        <begin position="102"/>
        <end position="111"/>
    </location>
</feature>
<feature type="compositionally biased region" description="Basic and acidic residues" evidence="1">
    <location>
        <begin position="1"/>
        <end position="10"/>
    </location>
</feature>
<proteinExistence type="predicted"/>
<protein>
    <submittedName>
        <fullName evidence="2">Uncharacterized protein</fullName>
    </submittedName>
</protein>
<reference evidence="2" key="2">
    <citation type="submission" date="2016-06" db="EMBL/GenBank/DDBJ databases">
        <title>The genome of a short-lived fish provides insights into sex chromosome evolution and the genetic control of aging.</title>
        <authorList>
            <person name="Reichwald K."/>
            <person name="Felder M."/>
            <person name="Petzold A."/>
            <person name="Koch P."/>
            <person name="Groth M."/>
            <person name="Platzer M."/>
        </authorList>
    </citation>
    <scope>NUCLEOTIDE SEQUENCE</scope>
    <source>
        <tissue evidence="2">Brain</tissue>
    </source>
</reference>
<accession>A0A1A8BTV3</accession>
<evidence type="ECO:0000256" key="1">
    <source>
        <dbReference type="SAM" id="MobiDB-lite"/>
    </source>
</evidence>
<feature type="non-terminal residue" evidence="2">
    <location>
        <position position="1"/>
    </location>
</feature>
<reference evidence="2" key="1">
    <citation type="submission" date="2016-05" db="EMBL/GenBank/DDBJ databases">
        <authorList>
            <person name="Lavstsen T."/>
            <person name="Jespersen J.S."/>
        </authorList>
    </citation>
    <scope>NUCLEOTIDE SEQUENCE</scope>
    <source>
        <tissue evidence="2">Brain</tissue>
    </source>
</reference>
<sequence length="111" mass="12574">DPVHAARPPDHIPSQPDSGERRGALQLQGRGCQGPEVPAHVRAWEHHHPGRVRRGGGHQPLLCTRPVAGRQHHKLARQPGNQSEPDGWGNPVPLGRPVEQRWRRRRREDQR</sequence>
<evidence type="ECO:0000313" key="2">
    <source>
        <dbReference type="EMBL" id="SBP69945.1"/>
    </source>
</evidence>
<dbReference type="EMBL" id="HADZ01006004">
    <property type="protein sequence ID" value="SBP69945.1"/>
    <property type="molecule type" value="Transcribed_RNA"/>
</dbReference>
<organism evidence="2">
    <name type="scientific">Nothobranchius kadleci</name>
    <name type="common">African annual killifish</name>
    <dbReference type="NCBI Taxonomy" id="1051664"/>
    <lineage>
        <taxon>Eukaryota</taxon>
        <taxon>Metazoa</taxon>
        <taxon>Chordata</taxon>
        <taxon>Craniata</taxon>
        <taxon>Vertebrata</taxon>
        <taxon>Euteleostomi</taxon>
        <taxon>Actinopterygii</taxon>
        <taxon>Neopterygii</taxon>
        <taxon>Teleostei</taxon>
        <taxon>Neoteleostei</taxon>
        <taxon>Acanthomorphata</taxon>
        <taxon>Ovalentaria</taxon>
        <taxon>Atherinomorphae</taxon>
        <taxon>Cyprinodontiformes</taxon>
        <taxon>Nothobranchiidae</taxon>
        <taxon>Nothobranchius</taxon>
    </lineage>
</organism>
<dbReference type="AlphaFoldDB" id="A0A1A8BTV3"/>